<accession>A0A286A0K8</accession>
<dbReference type="RefSeq" id="WP_138765814.1">
    <property type="nucleotide sequence ID" value="NZ_OCMT01000002.1"/>
</dbReference>
<evidence type="ECO:0000313" key="1">
    <source>
        <dbReference type="EMBL" id="SOD15443.1"/>
    </source>
</evidence>
<dbReference type="InterPro" id="IPR017853">
    <property type="entry name" value="GH"/>
</dbReference>
<dbReference type="SUPFAM" id="SSF51445">
    <property type="entry name" value="(Trans)glycosidases"/>
    <property type="match status" value="1"/>
</dbReference>
<reference evidence="2" key="1">
    <citation type="submission" date="2017-09" db="EMBL/GenBank/DDBJ databases">
        <authorList>
            <person name="Varghese N."/>
            <person name="Submissions S."/>
        </authorList>
    </citation>
    <scope>NUCLEOTIDE SEQUENCE [LARGE SCALE GENOMIC DNA]</scope>
    <source>
        <strain evidence="2">CGMCC 1.12803</strain>
    </source>
</reference>
<proteinExistence type="predicted"/>
<keyword evidence="2" id="KW-1185">Reference proteome</keyword>
<evidence type="ECO:0000313" key="2">
    <source>
        <dbReference type="Proteomes" id="UP000219281"/>
    </source>
</evidence>
<evidence type="ECO:0008006" key="3">
    <source>
        <dbReference type="Google" id="ProtNLM"/>
    </source>
</evidence>
<gene>
    <name evidence="1" type="ORF">SAMN06297358_2437</name>
</gene>
<dbReference type="OrthoDB" id="177731at2"/>
<name>A0A286A0K8_9SPHI</name>
<protein>
    <recommendedName>
        <fullName evidence="3">Glycosyl hydrolases family 39</fullName>
    </recommendedName>
</protein>
<dbReference type="EMBL" id="OCMT01000002">
    <property type="protein sequence ID" value="SOD15443.1"/>
    <property type="molecule type" value="Genomic_DNA"/>
</dbReference>
<sequence>MSKYPLVTFICVISCCFFCTKPNFTPYKAANNWQNTSVKPLFKNYLGINLFEWDYLTYQQENHINEAKMERIKAFGTVRHYLDWEKIETIQDSFTFNPSHTGNWNLDIIYQRNAQEDIGTLVCLKTIPQWLINSYPENQRDYENVPAPYPLDKSKPESYIAQAKAGFQLAARYGRNKNIDPSLIKINTKTRWPGDNANELKTGLGLIEYIECDNERDKWWKGQQAYQSPEEYAANLSAFYDGHKETLGKDVGVKTADTSIQVVMGGLAVPDTNYVSRMIEWCRKYRGLNPDGSVNLCFDIINYHAYSGDTDYSQRSRSTVGLAPELSLIGELTKKFVALSREKANSIPVWVTETGYDISPNSNIRAISIGSKSALVTQADWNLRTSLLYARSGISRSVFYMLNDIVNGDPSIQFSTSGFINPDLSARPSWYYMQQAKTILGDYTYSNTIHQDPIVDVYKKGNKEIYVLTIPDQIGRTANYTLNLGDTKQAVLYHLQTDKGTAKATKVNLINGKLSVNVTETPVFVEKL</sequence>
<dbReference type="Gene3D" id="3.20.20.80">
    <property type="entry name" value="Glycosidases"/>
    <property type="match status" value="1"/>
</dbReference>
<dbReference type="AlphaFoldDB" id="A0A286A0K8"/>
<dbReference type="Proteomes" id="UP000219281">
    <property type="component" value="Unassembled WGS sequence"/>
</dbReference>
<organism evidence="1 2">
    <name type="scientific">Pedobacter xixiisoli</name>
    <dbReference type="NCBI Taxonomy" id="1476464"/>
    <lineage>
        <taxon>Bacteria</taxon>
        <taxon>Pseudomonadati</taxon>
        <taxon>Bacteroidota</taxon>
        <taxon>Sphingobacteriia</taxon>
        <taxon>Sphingobacteriales</taxon>
        <taxon>Sphingobacteriaceae</taxon>
        <taxon>Pedobacter</taxon>
    </lineage>
</organism>